<dbReference type="RefSeq" id="WP_089964706.1">
    <property type="nucleotide sequence ID" value="NZ_FOCQ01000001.1"/>
</dbReference>
<dbReference type="STRING" id="1173111.SAMN05444955_10184"/>
<dbReference type="Gene3D" id="3.10.310.70">
    <property type="match status" value="1"/>
</dbReference>
<dbReference type="PANTHER" id="PTHR22642">
    <property type="entry name" value="IMIDAZOLONEPROPIONASE"/>
    <property type="match status" value="1"/>
</dbReference>
<proteinExistence type="predicted"/>
<dbReference type="OrthoDB" id="9767366at2"/>
<feature type="domain" description="Amidohydrolase 3" evidence="1">
    <location>
        <begin position="52"/>
        <end position="533"/>
    </location>
</feature>
<dbReference type="EMBL" id="FOCQ01000001">
    <property type="protein sequence ID" value="SEM68687.1"/>
    <property type="molecule type" value="Genomic_DNA"/>
</dbReference>
<dbReference type="InterPro" id="IPR013108">
    <property type="entry name" value="Amidohydro_3"/>
</dbReference>
<dbReference type="AlphaFoldDB" id="A0A1H8AGM9"/>
<evidence type="ECO:0000313" key="3">
    <source>
        <dbReference type="Proteomes" id="UP000199695"/>
    </source>
</evidence>
<dbReference type="InterPro" id="IPR033932">
    <property type="entry name" value="YtcJ-like"/>
</dbReference>
<sequence length="535" mass="59348">MSKVIYYNGQITPLDPTCPQAEAIVVDDGRIAAIGSNEEMLLSFGRADVRKVDLQGGYVYPGLVDSHMHLSALGQKLRSLDLTGCRSKEEMLAAIRQRADTVKPGDWIVGIGWDENRMQGLVPTLEELDAVCPHHPLLLSRVCHHAHLVNSRAYQQAGIRPDQPDPENGVYGRDEAGRLNGWVYENASAPFYAAQPEPGYEEKKESIRQAMKMALSCGLSGVHTEDLRYIGSVRDLVRIYRELTEEGVLLRTHHLIYHPFLSELDELKLRAGQGDEWFTIGAVKIFADGAIGGRTALLSEPYADDPGNSGIAIHEQEELLYLTAQAADRDMPVAVHAIGDEAADRVIRAMQAYPVTRSKGIRLRHRLIHGQLLRADLIEQLKQMDVVIDIQPRFVASDFPWVLKRIGKERAAFAYAWKTLLQAGIRLAGGSDAPIEPIHPLLGLHAAVTRRRLDDPPDHPGYLPRQKLDRLEALLLFTQGSAWAAGEEHERGTLSVGKRADLSVYDCDLLTIPPDDLLKVKTMFTVVNGKVAYQA</sequence>
<organism evidence="2 3">
    <name type="scientific">Lihuaxuella thermophila</name>
    <dbReference type="NCBI Taxonomy" id="1173111"/>
    <lineage>
        <taxon>Bacteria</taxon>
        <taxon>Bacillati</taxon>
        <taxon>Bacillota</taxon>
        <taxon>Bacilli</taxon>
        <taxon>Bacillales</taxon>
        <taxon>Thermoactinomycetaceae</taxon>
        <taxon>Lihuaxuella</taxon>
    </lineage>
</organism>
<dbReference type="CDD" id="cd01300">
    <property type="entry name" value="YtcJ_like"/>
    <property type="match status" value="1"/>
</dbReference>
<dbReference type="Gene3D" id="2.30.40.10">
    <property type="entry name" value="Urease, subunit C, domain 1"/>
    <property type="match status" value="1"/>
</dbReference>
<dbReference type="SUPFAM" id="SSF51338">
    <property type="entry name" value="Composite domain of metallo-dependent hydrolases"/>
    <property type="match status" value="1"/>
</dbReference>
<reference evidence="2 3" key="1">
    <citation type="submission" date="2016-10" db="EMBL/GenBank/DDBJ databases">
        <authorList>
            <person name="de Groot N.N."/>
        </authorList>
    </citation>
    <scope>NUCLEOTIDE SEQUENCE [LARGE SCALE GENOMIC DNA]</scope>
    <source>
        <strain evidence="2 3">DSM 46701</strain>
    </source>
</reference>
<dbReference type="PANTHER" id="PTHR22642:SF2">
    <property type="entry name" value="PROTEIN LONG AFTER FAR-RED 3"/>
    <property type="match status" value="1"/>
</dbReference>
<accession>A0A1H8AGM9</accession>
<dbReference type="Gene3D" id="3.20.20.140">
    <property type="entry name" value="Metal-dependent hydrolases"/>
    <property type="match status" value="1"/>
</dbReference>
<dbReference type="InterPro" id="IPR011059">
    <property type="entry name" value="Metal-dep_hydrolase_composite"/>
</dbReference>
<name>A0A1H8AGM9_9BACL</name>
<dbReference type="Proteomes" id="UP000199695">
    <property type="component" value="Unassembled WGS sequence"/>
</dbReference>
<evidence type="ECO:0000313" key="2">
    <source>
        <dbReference type="EMBL" id="SEM68687.1"/>
    </source>
</evidence>
<keyword evidence="3" id="KW-1185">Reference proteome</keyword>
<dbReference type="Pfam" id="PF07969">
    <property type="entry name" value="Amidohydro_3"/>
    <property type="match status" value="1"/>
</dbReference>
<evidence type="ECO:0000259" key="1">
    <source>
        <dbReference type="Pfam" id="PF07969"/>
    </source>
</evidence>
<dbReference type="SUPFAM" id="SSF51556">
    <property type="entry name" value="Metallo-dependent hydrolases"/>
    <property type="match status" value="1"/>
</dbReference>
<dbReference type="GO" id="GO:0016810">
    <property type="term" value="F:hydrolase activity, acting on carbon-nitrogen (but not peptide) bonds"/>
    <property type="evidence" value="ECO:0007669"/>
    <property type="project" value="InterPro"/>
</dbReference>
<gene>
    <name evidence="2" type="ORF">SAMN05444955_10184</name>
</gene>
<dbReference type="InterPro" id="IPR032466">
    <property type="entry name" value="Metal_Hydrolase"/>
</dbReference>
<protein>
    <recommendedName>
        <fullName evidence="1">Amidohydrolase 3 domain-containing protein</fullName>
    </recommendedName>
</protein>